<organism evidence="2 3">
    <name type="scientific">Paralvinella palmiformis</name>
    <dbReference type="NCBI Taxonomy" id="53620"/>
    <lineage>
        <taxon>Eukaryota</taxon>
        <taxon>Metazoa</taxon>
        <taxon>Spiralia</taxon>
        <taxon>Lophotrochozoa</taxon>
        <taxon>Annelida</taxon>
        <taxon>Polychaeta</taxon>
        <taxon>Sedentaria</taxon>
        <taxon>Canalipalpata</taxon>
        <taxon>Terebellida</taxon>
        <taxon>Terebelliformia</taxon>
        <taxon>Alvinellidae</taxon>
        <taxon>Paralvinella</taxon>
    </lineage>
</organism>
<evidence type="ECO:0000313" key="3">
    <source>
        <dbReference type="Proteomes" id="UP001208570"/>
    </source>
</evidence>
<accession>A0AAD9JB78</accession>
<gene>
    <name evidence="2" type="ORF">LSH36_433g03011</name>
</gene>
<protein>
    <submittedName>
        <fullName evidence="2">Uncharacterized protein</fullName>
    </submittedName>
</protein>
<reference evidence="2" key="1">
    <citation type="journal article" date="2023" name="Mol. Biol. Evol.">
        <title>Third-Generation Sequencing Reveals the Adaptive Role of the Epigenome in Three Deep-Sea Polychaetes.</title>
        <authorList>
            <person name="Perez M."/>
            <person name="Aroh O."/>
            <person name="Sun Y."/>
            <person name="Lan Y."/>
            <person name="Juniper S.K."/>
            <person name="Young C.R."/>
            <person name="Angers B."/>
            <person name="Qian P.Y."/>
        </authorList>
    </citation>
    <scope>NUCLEOTIDE SEQUENCE</scope>
    <source>
        <strain evidence="2">P08H-3</strain>
    </source>
</reference>
<sequence length="158" mass="17284">MVLIYTNHRMAFSTSGLLLIAAVTLLVYAAPAEAKKMPGCIKGPDYCERPLCNPCKCQDLTKLLIVWCLKEDDNEPNCDDVISEATTDHDTIARRGGADFSPQRPPRAHALFLPSVIHERASTPEPCASGRARSEDKLAGGQIWVEIHQRNGTTGVLI</sequence>
<feature type="chain" id="PRO_5041955046" evidence="1">
    <location>
        <begin position="35"/>
        <end position="158"/>
    </location>
</feature>
<evidence type="ECO:0000313" key="2">
    <source>
        <dbReference type="EMBL" id="KAK2149884.1"/>
    </source>
</evidence>
<proteinExistence type="predicted"/>
<feature type="signal peptide" evidence="1">
    <location>
        <begin position="1"/>
        <end position="34"/>
    </location>
</feature>
<comment type="caution">
    <text evidence="2">The sequence shown here is derived from an EMBL/GenBank/DDBJ whole genome shotgun (WGS) entry which is preliminary data.</text>
</comment>
<dbReference type="Proteomes" id="UP001208570">
    <property type="component" value="Unassembled WGS sequence"/>
</dbReference>
<dbReference type="AlphaFoldDB" id="A0AAD9JB78"/>
<dbReference type="EMBL" id="JAODUP010000433">
    <property type="protein sequence ID" value="KAK2149884.1"/>
    <property type="molecule type" value="Genomic_DNA"/>
</dbReference>
<keyword evidence="3" id="KW-1185">Reference proteome</keyword>
<keyword evidence="1" id="KW-0732">Signal</keyword>
<name>A0AAD9JB78_9ANNE</name>
<evidence type="ECO:0000256" key="1">
    <source>
        <dbReference type="SAM" id="SignalP"/>
    </source>
</evidence>